<dbReference type="InterPro" id="IPR050397">
    <property type="entry name" value="Env_Response_Regulators"/>
</dbReference>
<feature type="domain" description="Cyclic nucleotide-binding" evidence="4">
    <location>
        <begin position="12"/>
        <end position="118"/>
    </location>
</feature>
<reference evidence="6 7" key="1">
    <citation type="submission" date="2019-01" db="EMBL/GenBank/DDBJ databases">
        <title>Vibrio BEI176 sp. nov, a marine bacterium isolated from China: eastern marignal seas.</title>
        <authorList>
            <person name="Li B."/>
        </authorList>
    </citation>
    <scope>NUCLEOTIDE SEQUENCE [LARGE SCALE GENOMIC DNA]</scope>
    <source>
        <strain evidence="6 7">BEI176</strain>
    </source>
</reference>
<dbReference type="GO" id="GO:0003700">
    <property type="term" value="F:DNA-binding transcription factor activity"/>
    <property type="evidence" value="ECO:0007669"/>
    <property type="project" value="TreeGrafter"/>
</dbReference>
<dbReference type="PANTHER" id="PTHR24567">
    <property type="entry name" value="CRP FAMILY TRANSCRIPTIONAL REGULATORY PROTEIN"/>
    <property type="match status" value="1"/>
</dbReference>
<name>A0A4Y8WLJ5_9VIBR</name>
<dbReference type="Gene3D" id="2.60.120.10">
    <property type="entry name" value="Jelly Rolls"/>
    <property type="match status" value="1"/>
</dbReference>
<dbReference type="InterPro" id="IPR012318">
    <property type="entry name" value="HTH_CRP"/>
</dbReference>
<dbReference type="InterPro" id="IPR036390">
    <property type="entry name" value="WH_DNA-bd_sf"/>
</dbReference>
<organism evidence="6 7">
    <name type="scientific">Vibrio ouci</name>
    <dbReference type="NCBI Taxonomy" id="2499078"/>
    <lineage>
        <taxon>Bacteria</taxon>
        <taxon>Pseudomonadati</taxon>
        <taxon>Pseudomonadota</taxon>
        <taxon>Gammaproteobacteria</taxon>
        <taxon>Vibrionales</taxon>
        <taxon>Vibrionaceae</taxon>
        <taxon>Vibrio</taxon>
    </lineage>
</organism>
<dbReference type="RefSeq" id="WP_134833926.1">
    <property type="nucleotide sequence ID" value="NZ_SATR01000002.1"/>
</dbReference>
<protein>
    <submittedName>
        <fullName evidence="6">Crp/Fnr family transcriptional regulator</fullName>
    </submittedName>
</protein>
<dbReference type="PROSITE" id="PS50042">
    <property type="entry name" value="CNMP_BINDING_3"/>
    <property type="match status" value="1"/>
</dbReference>
<dbReference type="InterPro" id="IPR014710">
    <property type="entry name" value="RmlC-like_jellyroll"/>
</dbReference>
<evidence type="ECO:0000313" key="7">
    <source>
        <dbReference type="Proteomes" id="UP000297753"/>
    </source>
</evidence>
<feature type="domain" description="HTH crp-type" evidence="5">
    <location>
        <begin position="151"/>
        <end position="215"/>
    </location>
</feature>
<comment type="caution">
    <text evidence="6">The sequence shown here is derived from an EMBL/GenBank/DDBJ whole genome shotgun (WGS) entry which is preliminary data.</text>
</comment>
<evidence type="ECO:0000313" key="6">
    <source>
        <dbReference type="EMBL" id="TFH93138.1"/>
    </source>
</evidence>
<keyword evidence="3" id="KW-0804">Transcription</keyword>
<dbReference type="Proteomes" id="UP000297753">
    <property type="component" value="Unassembled WGS sequence"/>
</dbReference>
<evidence type="ECO:0000256" key="1">
    <source>
        <dbReference type="ARBA" id="ARBA00023015"/>
    </source>
</evidence>
<accession>A0A4Y8WLJ5</accession>
<evidence type="ECO:0000259" key="5">
    <source>
        <dbReference type="PROSITE" id="PS51063"/>
    </source>
</evidence>
<dbReference type="GO" id="GO:0005829">
    <property type="term" value="C:cytosol"/>
    <property type="evidence" value="ECO:0007669"/>
    <property type="project" value="TreeGrafter"/>
</dbReference>
<dbReference type="GO" id="GO:0003677">
    <property type="term" value="F:DNA binding"/>
    <property type="evidence" value="ECO:0007669"/>
    <property type="project" value="UniProtKB-KW"/>
</dbReference>
<proteinExistence type="predicted"/>
<dbReference type="Pfam" id="PF00027">
    <property type="entry name" value="cNMP_binding"/>
    <property type="match status" value="1"/>
</dbReference>
<dbReference type="PANTHER" id="PTHR24567:SF26">
    <property type="entry name" value="REGULATORY PROTEIN YEIL"/>
    <property type="match status" value="1"/>
</dbReference>
<evidence type="ECO:0000256" key="3">
    <source>
        <dbReference type="ARBA" id="ARBA00023163"/>
    </source>
</evidence>
<gene>
    <name evidence="6" type="ORF">ELS82_01650</name>
</gene>
<dbReference type="AlphaFoldDB" id="A0A4Y8WLJ5"/>
<evidence type="ECO:0000259" key="4">
    <source>
        <dbReference type="PROSITE" id="PS50042"/>
    </source>
</evidence>
<dbReference type="SMART" id="SM00100">
    <property type="entry name" value="cNMP"/>
    <property type="match status" value="1"/>
</dbReference>
<dbReference type="SUPFAM" id="SSF46785">
    <property type="entry name" value="Winged helix' DNA-binding domain"/>
    <property type="match status" value="1"/>
</dbReference>
<dbReference type="OrthoDB" id="6881322at2"/>
<keyword evidence="7" id="KW-1185">Reference proteome</keyword>
<dbReference type="EMBL" id="SATR01000002">
    <property type="protein sequence ID" value="TFH93138.1"/>
    <property type="molecule type" value="Genomic_DNA"/>
</dbReference>
<keyword evidence="1" id="KW-0805">Transcription regulation</keyword>
<dbReference type="InterPro" id="IPR000595">
    <property type="entry name" value="cNMP-bd_dom"/>
</dbReference>
<keyword evidence="2" id="KW-0238">DNA-binding</keyword>
<dbReference type="Pfam" id="PF13545">
    <property type="entry name" value="HTH_Crp_2"/>
    <property type="match status" value="1"/>
</dbReference>
<sequence>MAHNDTENITLLLKQYINPDLYPRLHKLFSLQHKTQHHKTGSHVFRQGDTPNRIGLLISGKVEVSYIDEKGNYVIVEKCGDGFWYGDAAYIDGLPLPYTVTALTDVIEFNLSWAQLKQDPTISHELHQFICHNVVGRLRTMYYKFDSITTKPLEERVIERLGQLQDSNASIIITHDQLALYLSTSRHKISRMMKKLEEENRLIQGYGKVTLLKSDV</sequence>
<dbReference type="PROSITE" id="PS51063">
    <property type="entry name" value="HTH_CRP_2"/>
    <property type="match status" value="1"/>
</dbReference>
<dbReference type="CDD" id="cd00038">
    <property type="entry name" value="CAP_ED"/>
    <property type="match status" value="1"/>
</dbReference>
<dbReference type="SUPFAM" id="SSF51206">
    <property type="entry name" value="cAMP-binding domain-like"/>
    <property type="match status" value="1"/>
</dbReference>
<dbReference type="InterPro" id="IPR018490">
    <property type="entry name" value="cNMP-bd_dom_sf"/>
</dbReference>
<evidence type="ECO:0000256" key="2">
    <source>
        <dbReference type="ARBA" id="ARBA00023125"/>
    </source>
</evidence>